<dbReference type="PANTHER" id="PTHR43773:SF1">
    <property type="entry name" value="MAGNESIUM TRANSPORTER MGTE"/>
    <property type="match status" value="1"/>
</dbReference>
<dbReference type="InterPro" id="IPR006667">
    <property type="entry name" value="SLC41_membr_dom"/>
</dbReference>
<evidence type="ECO:0000313" key="11">
    <source>
        <dbReference type="EMBL" id="OGD39148.1"/>
    </source>
</evidence>
<dbReference type="InterPro" id="IPR000644">
    <property type="entry name" value="CBS_dom"/>
</dbReference>
<dbReference type="GO" id="GO:0015095">
    <property type="term" value="F:magnesium ion transmembrane transporter activity"/>
    <property type="evidence" value="ECO:0007669"/>
    <property type="project" value="InterPro"/>
</dbReference>
<evidence type="ECO:0000259" key="10">
    <source>
        <dbReference type="PROSITE" id="PS51371"/>
    </source>
</evidence>
<evidence type="ECO:0000256" key="7">
    <source>
        <dbReference type="ARBA" id="ARBA00023136"/>
    </source>
</evidence>
<evidence type="ECO:0000313" key="12">
    <source>
        <dbReference type="Proteomes" id="UP000177947"/>
    </source>
</evidence>
<evidence type="ECO:0000256" key="6">
    <source>
        <dbReference type="ARBA" id="ARBA00022989"/>
    </source>
</evidence>
<evidence type="ECO:0000256" key="5">
    <source>
        <dbReference type="ARBA" id="ARBA00022842"/>
    </source>
</evidence>
<keyword evidence="6 9" id="KW-1133">Transmembrane helix</keyword>
<sequence length="272" mass="30769">MNNNKVDQQETKYLPPESAGRIMTANIPIAGPSSTIEEIEKLLLEKTKDFETINYIYIVNTENKLVGVTSIKEIFRRPKNSVVSEIMETNLIVVRPHTDRERVALLAIKYNLKSIPVVDNENKFLGVVPSDVILTTLHQENIENVLRSVGIHNFENPIKDLIFASAFTHFKKRLPWLIVGLLGGIIAAVMVGFFENLFAKMVALAAFIPAVVYMADAVGSQTQTILIRSLAIEHNLIFKKYLWRELKVSFFLALILGIVISLVLFLWWSSFL</sequence>
<dbReference type="PROSITE" id="PS51371">
    <property type="entry name" value="CBS"/>
    <property type="match status" value="2"/>
</dbReference>
<dbReference type="SMART" id="SM00116">
    <property type="entry name" value="CBS"/>
    <property type="match status" value="2"/>
</dbReference>
<feature type="transmembrane region" description="Helical" evidence="9">
    <location>
        <begin position="174"/>
        <end position="194"/>
    </location>
</feature>
<name>A0A1F5C8F7_9BACT</name>
<gene>
    <name evidence="11" type="ORF">A2907_01835</name>
</gene>
<feature type="transmembrane region" description="Helical" evidence="9">
    <location>
        <begin position="206"/>
        <end position="227"/>
    </location>
</feature>
<evidence type="ECO:0000256" key="3">
    <source>
        <dbReference type="ARBA" id="ARBA00022448"/>
    </source>
</evidence>
<keyword evidence="4 9" id="KW-0812">Transmembrane</keyword>
<dbReference type="Gene3D" id="1.10.357.20">
    <property type="entry name" value="SLC41 divalent cation transporters, integral membrane domain"/>
    <property type="match status" value="1"/>
</dbReference>
<keyword evidence="8" id="KW-0129">CBS domain</keyword>
<feature type="domain" description="CBS" evidence="10">
    <location>
        <begin position="23"/>
        <end position="85"/>
    </location>
</feature>
<evidence type="ECO:0000256" key="9">
    <source>
        <dbReference type="SAM" id="Phobius"/>
    </source>
</evidence>
<protein>
    <recommendedName>
        <fullName evidence="10">CBS domain-containing protein</fullName>
    </recommendedName>
</protein>
<dbReference type="GO" id="GO:0016020">
    <property type="term" value="C:membrane"/>
    <property type="evidence" value="ECO:0007669"/>
    <property type="project" value="UniProtKB-SubCell"/>
</dbReference>
<dbReference type="Pfam" id="PF01769">
    <property type="entry name" value="MgtE"/>
    <property type="match status" value="1"/>
</dbReference>
<evidence type="ECO:0000256" key="4">
    <source>
        <dbReference type="ARBA" id="ARBA00022692"/>
    </source>
</evidence>
<dbReference type="SUPFAM" id="SSF161093">
    <property type="entry name" value="MgtE membrane domain-like"/>
    <property type="match status" value="1"/>
</dbReference>
<dbReference type="AlphaFoldDB" id="A0A1F5C8F7"/>
<proteinExistence type="inferred from homology"/>
<feature type="non-terminal residue" evidence="11">
    <location>
        <position position="272"/>
    </location>
</feature>
<dbReference type="InterPro" id="IPR046342">
    <property type="entry name" value="CBS_dom_sf"/>
</dbReference>
<dbReference type="Pfam" id="PF00571">
    <property type="entry name" value="CBS"/>
    <property type="match status" value="2"/>
</dbReference>
<feature type="transmembrane region" description="Helical" evidence="9">
    <location>
        <begin position="248"/>
        <end position="268"/>
    </location>
</feature>
<feature type="domain" description="CBS" evidence="10">
    <location>
        <begin position="87"/>
        <end position="143"/>
    </location>
</feature>
<evidence type="ECO:0000256" key="2">
    <source>
        <dbReference type="ARBA" id="ARBA00009749"/>
    </source>
</evidence>
<keyword evidence="7 9" id="KW-0472">Membrane</keyword>
<dbReference type="InterPro" id="IPR006669">
    <property type="entry name" value="MgtE_transporter"/>
</dbReference>
<dbReference type="InterPro" id="IPR036739">
    <property type="entry name" value="SLC41_membr_dom_sf"/>
</dbReference>
<reference evidence="11 12" key="1">
    <citation type="journal article" date="2016" name="Nat. Commun.">
        <title>Thousands of microbial genomes shed light on interconnected biogeochemical processes in an aquifer system.</title>
        <authorList>
            <person name="Anantharaman K."/>
            <person name="Brown C.T."/>
            <person name="Hug L.A."/>
            <person name="Sharon I."/>
            <person name="Castelle C.J."/>
            <person name="Probst A.J."/>
            <person name="Thomas B.C."/>
            <person name="Singh A."/>
            <person name="Wilkins M.J."/>
            <person name="Karaoz U."/>
            <person name="Brodie E.L."/>
            <person name="Williams K.H."/>
            <person name="Hubbard S.S."/>
            <person name="Banfield J.F."/>
        </authorList>
    </citation>
    <scope>NUCLEOTIDE SEQUENCE [LARGE SCALE GENOMIC DNA]</scope>
</reference>
<keyword evidence="3" id="KW-0813">Transport</keyword>
<accession>A0A1F5C8F7</accession>
<dbReference type="Proteomes" id="UP000177947">
    <property type="component" value="Unassembled WGS sequence"/>
</dbReference>
<evidence type="ECO:0000256" key="8">
    <source>
        <dbReference type="PROSITE-ProRule" id="PRU00703"/>
    </source>
</evidence>
<organism evidence="11 12">
    <name type="scientific">Candidatus Azambacteria bacterium RIFCSPLOWO2_01_FULL_37_9</name>
    <dbReference type="NCBI Taxonomy" id="1797297"/>
    <lineage>
        <taxon>Bacteria</taxon>
        <taxon>Candidatus Azamiibacteriota</taxon>
    </lineage>
</organism>
<comment type="subcellular location">
    <subcellularLocation>
        <location evidence="1">Membrane</location>
        <topology evidence="1">Multi-pass membrane protein</topology>
    </subcellularLocation>
</comment>
<comment type="similarity">
    <text evidence="2">Belongs to the SLC41A transporter family.</text>
</comment>
<comment type="caution">
    <text evidence="11">The sequence shown here is derived from an EMBL/GenBank/DDBJ whole genome shotgun (WGS) entry which is preliminary data.</text>
</comment>
<dbReference type="Gene3D" id="3.10.580.10">
    <property type="entry name" value="CBS-domain"/>
    <property type="match status" value="1"/>
</dbReference>
<dbReference type="EMBL" id="MEYQ01000015">
    <property type="protein sequence ID" value="OGD39148.1"/>
    <property type="molecule type" value="Genomic_DNA"/>
</dbReference>
<keyword evidence="5" id="KW-0460">Magnesium</keyword>
<dbReference type="CDD" id="cd04606">
    <property type="entry name" value="CBS_pair_Mg_transporter"/>
    <property type="match status" value="1"/>
</dbReference>
<dbReference type="SUPFAM" id="SSF54631">
    <property type="entry name" value="CBS-domain pair"/>
    <property type="match status" value="1"/>
</dbReference>
<evidence type="ECO:0000256" key="1">
    <source>
        <dbReference type="ARBA" id="ARBA00004141"/>
    </source>
</evidence>
<dbReference type="PANTHER" id="PTHR43773">
    <property type="entry name" value="MAGNESIUM TRANSPORTER MGTE"/>
    <property type="match status" value="1"/>
</dbReference>